<dbReference type="Proteomes" id="UP001530400">
    <property type="component" value="Unassembled WGS sequence"/>
</dbReference>
<proteinExistence type="predicted"/>
<evidence type="ECO:0008006" key="3">
    <source>
        <dbReference type="Google" id="ProtNLM"/>
    </source>
</evidence>
<dbReference type="EMBL" id="JALLPJ020000480">
    <property type="protein sequence ID" value="KAL3790904.1"/>
    <property type="molecule type" value="Genomic_DNA"/>
</dbReference>
<keyword evidence="2" id="KW-1185">Reference proteome</keyword>
<gene>
    <name evidence="1" type="ORF">ACHAWO_010901</name>
</gene>
<reference evidence="1 2" key="1">
    <citation type="submission" date="2024-10" db="EMBL/GenBank/DDBJ databases">
        <title>Updated reference genomes for cyclostephanoid diatoms.</title>
        <authorList>
            <person name="Roberts W.R."/>
            <person name="Alverson A.J."/>
        </authorList>
    </citation>
    <scope>NUCLEOTIDE SEQUENCE [LARGE SCALE GENOMIC DNA]</scope>
    <source>
        <strain evidence="1 2">AJA010-31</strain>
    </source>
</reference>
<evidence type="ECO:0000313" key="1">
    <source>
        <dbReference type="EMBL" id="KAL3790904.1"/>
    </source>
</evidence>
<name>A0ABD3PTI0_9STRA</name>
<dbReference type="AlphaFoldDB" id="A0ABD3PTI0"/>
<comment type="caution">
    <text evidence="1">The sequence shown here is derived from an EMBL/GenBank/DDBJ whole genome shotgun (WGS) entry which is preliminary data.</text>
</comment>
<organism evidence="1 2">
    <name type="scientific">Cyclotella atomus</name>
    <dbReference type="NCBI Taxonomy" id="382360"/>
    <lineage>
        <taxon>Eukaryota</taxon>
        <taxon>Sar</taxon>
        <taxon>Stramenopiles</taxon>
        <taxon>Ochrophyta</taxon>
        <taxon>Bacillariophyta</taxon>
        <taxon>Coscinodiscophyceae</taxon>
        <taxon>Thalassiosirophycidae</taxon>
        <taxon>Stephanodiscales</taxon>
        <taxon>Stephanodiscaceae</taxon>
        <taxon>Cyclotella</taxon>
    </lineage>
</organism>
<evidence type="ECO:0000313" key="2">
    <source>
        <dbReference type="Proteomes" id="UP001530400"/>
    </source>
</evidence>
<sequence length="265" mass="29134">MVLESTTVQHVSDLPGSLLRTICNFLSPTSHLVFAVALSDGGLTSKPSPSSKAIISTKSRATIDFGDNNDVALVEKLTDDDLVAILQCIDAPRHVKQLRLTSCKSIVGHGLSPLRHSTVLEQVDFSIVEANSEEADTVGKLSLDAVLPILRDIINQEGSSFKQLQLPKLWRQEQDGRLTAFLVGYNEFLNARNSRSSHPDTCKSASNHAFVWVPTRESNARRPFAGNVFHQKRAKSAKKLHVTPAHTLELVKTAKELLAYIVCQF</sequence>
<accession>A0ABD3PTI0</accession>
<protein>
    <recommendedName>
        <fullName evidence="3">F-box domain-containing protein</fullName>
    </recommendedName>
</protein>